<evidence type="ECO:0000313" key="3">
    <source>
        <dbReference type="EMBL" id="KIP52830.1"/>
    </source>
</evidence>
<keyword evidence="2" id="KW-0812">Transmembrane</keyword>
<dbReference type="SUPFAM" id="SSF53187">
    <property type="entry name" value="Zn-dependent exopeptidases"/>
    <property type="match status" value="1"/>
</dbReference>
<protein>
    <recommendedName>
        <fullName evidence="5">Peptidase M20 dimerisation domain-containing protein</fullName>
    </recommendedName>
</protein>
<dbReference type="AlphaFoldDB" id="A0A0D0H6L3"/>
<proteinExistence type="predicted"/>
<dbReference type="GO" id="GO:0008777">
    <property type="term" value="F:acetylornithine deacetylase activity"/>
    <property type="evidence" value="ECO:0007669"/>
    <property type="project" value="TreeGrafter"/>
</dbReference>
<dbReference type="PANTHER" id="PTHR43808:SF31">
    <property type="entry name" value="N-ACETYL-L-CITRULLINE DEACETYLASE"/>
    <property type="match status" value="1"/>
</dbReference>
<dbReference type="GO" id="GO:0006526">
    <property type="term" value="P:L-arginine biosynthetic process"/>
    <property type="evidence" value="ECO:0007669"/>
    <property type="project" value="TreeGrafter"/>
</dbReference>
<dbReference type="Proteomes" id="UP000032120">
    <property type="component" value="Unassembled WGS sequence"/>
</dbReference>
<dbReference type="EMBL" id="JXSQ01000006">
    <property type="protein sequence ID" value="KIP52830.1"/>
    <property type="molecule type" value="Genomic_DNA"/>
</dbReference>
<evidence type="ECO:0000256" key="2">
    <source>
        <dbReference type="SAM" id="Phobius"/>
    </source>
</evidence>
<dbReference type="Gene3D" id="3.40.630.10">
    <property type="entry name" value="Zn peptidases"/>
    <property type="match status" value="2"/>
</dbReference>
<evidence type="ECO:0000256" key="1">
    <source>
        <dbReference type="SAM" id="MobiDB-lite"/>
    </source>
</evidence>
<accession>A0A0D0H6L3</accession>
<feature type="region of interest" description="Disordered" evidence="1">
    <location>
        <begin position="1038"/>
        <end position="1062"/>
    </location>
</feature>
<keyword evidence="2" id="KW-0472">Membrane</keyword>
<comment type="caution">
    <text evidence="3">The sequence shown here is derived from an EMBL/GenBank/DDBJ whole genome shotgun (WGS) entry which is preliminary data.</text>
</comment>
<reference evidence="3 4" key="1">
    <citation type="submission" date="2015-01" db="EMBL/GenBank/DDBJ databases">
        <title>Draft genome sequence of Leucobacter komagatae strain VKM ST2845.</title>
        <authorList>
            <person name="Karlyshev A.V."/>
            <person name="Kudryashova E.B."/>
        </authorList>
    </citation>
    <scope>NUCLEOTIDE SEQUENCE [LARGE SCALE GENOMIC DNA]</scope>
    <source>
        <strain evidence="3 4">VKM ST2845</strain>
    </source>
</reference>
<dbReference type="InterPro" id="IPR002933">
    <property type="entry name" value="Peptidase_M20"/>
</dbReference>
<feature type="compositionally biased region" description="Gly residues" evidence="1">
    <location>
        <begin position="1041"/>
        <end position="1062"/>
    </location>
</feature>
<feature type="transmembrane region" description="Helical" evidence="2">
    <location>
        <begin position="1074"/>
        <end position="1095"/>
    </location>
</feature>
<keyword evidence="2" id="KW-1133">Transmembrane helix</keyword>
<evidence type="ECO:0008006" key="5">
    <source>
        <dbReference type="Google" id="ProtNLM"/>
    </source>
</evidence>
<gene>
    <name evidence="3" type="ORF">SD72_06330</name>
</gene>
<organism evidence="3 4">
    <name type="scientific">Leucobacter komagatae</name>
    <dbReference type="NCBI Taxonomy" id="55969"/>
    <lineage>
        <taxon>Bacteria</taxon>
        <taxon>Bacillati</taxon>
        <taxon>Actinomycetota</taxon>
        <taxon>Actinomycetes</taxon>
        <taxon>Micrococcales</taxon>
        <taxon>Microbacteriaceae</taxon>
        <taxon>Leucobacter</taxon>
    </lineage>
</organism>
<dbReference type="Pfam" id="PF01546">
    <property type="entry name" value="Peptidase_M20"/>
    <property type="match status" value="1"/>
</dbReference>
<dbReference type="PANTHER" id="PTHR43808">
    <property type="entry name" value="ACETYLORNITHINE DEACETYLASE"/>
    <property type="match status" value="1"/>
</dbReference>
<evidence type="ECO:0000313" key="4">
    <source>
        <dbReference type="Proteomes" id="UP000032120"/>
    </source>
</evidence>
<dbReference type="InterPro" id="IPR050072">
    <property type="entry name" value="Peptidase_M20A"/>
</dbReference>
<keyword evidence="4" id="KW-1185">Reference proteome</keyword>
<name>A0A0D0H6L3_9MICO</name>
<sequence length="1101" mass="115483">MALGVSLLLSLGVGVSAPTESSAEEPFQPSTTYDLSLTESDRAAIHAEVEALTGRVASARAGDGSYDPLSLVGAMLDGSSYDSISRGAGGQPIPTEYPFPVNNTEANQHEYDRKVAKLAWVVKLAKDMGFPVVVQRQPDKYVYVEIGDPEAPEMISALSHLDSPTSSVSPAQLERWRDADGNLGTPGAYHSPYIQDGWIYGAGIQDDSGPTLATMFAAKALLEAGLPLDRRIRITMGVYEDGGPGTPTAANTAAFQSIPYNANPSFYDNWAYKNLNREETPIAAYTSDSRFPVIIGNTTAVTPDVSMDLSADAGKAFALTNATAGVTLREGDPTLKDIAYGSTTQIASRAIFTLDVTGVPEADRDGFIGALVESASARGWLPAPAGTTPKVQAAIVDDALTLEINTGMTMEMPTPQYGKNAVVWGMSLISAALDAVGVTADDMQLQRAAAGIADLFFRDGVEGEAYLGKYMGIQEHLLRNPSNGAPNLTFALMGGIKSEEPTPFYAPDSGKLSIPMFVRSMHVTAEDSAQAMGAVKAAFEGQGFSIGELGAPIGAGLYVTHDNPLTALQFESYKASINHDPASFDGPASLSDIVYPLGTTGGTLASNFRNKMTAFGAVIPGNERWWHTANERMGVDSAVQMTKMMADAMLEMARYSGPAGAQFMWADLPGMNTNRADLDLLDVTIGSYVDASDAVTEEHLGSQALLGATTFNIPMWDGRGNTTKSAAAYALGHAQGGVYLPLDDPEYLESTYAAPMRLEFKVDRPAHMSDSAWATFIDGGYGDFTFSILVGDDVVELAVPEGEDPELFFSSRTSETNPNAIYLSVNLAIADAPFEGVEALVADSKTDMYTVNPEFLKTRSDPFPERGAIEKRGFFSFGDGEKNAEFSSPDAVYVSVDNAVIDTKITAEVTTVDTKSGTKSGKQSTLTITVTRTHIDGSESVVSEAFTIDGENVAGAYTVGDLVVWVDARGNVLDGEPETVVIVRDSKGNVFAGATVDAGGAWVITGKVPCGETLTATKRIGDGLETAAADPFKAPACSVDGGDGTGSEGSGGDASAGTGGGSGDDVAATGGIPLLPVALAAALAALLGAAAMLLARRRQRQ</sequence>